<dbReference type="Pfam" id="PF25869">
    <property type="entry name" value="3HB_CusB"/>
    <property type="match status" value="1"/>
</dbReference>
<dbReference type="Proteomes" id="UP000239504">
    <property type="component" value="Unassembled WGS sequence"/>
</dbReference>
<feature type="domain" description="CusB-like three alpha-helical bundle" evidence="5">
    <location>
        <begin position="159"/>
        <end position="204"/>
    </location>
</feature>
<dbReference type="InterPro" id="IPR058649">
    <property type="entry name" value="CzcB_C"/>
</dbReference>
<dbReference type="InterPro" id="IPR058790">
    <property type="entry name" value="BSH_CusB"/>
</dbReference>
<gene>
    <name evidence="9" type="ORF">CW354_18520</name>
</gene>
<dbReference type="Gene3D" id="6.10.140.730">
    <property type="match status" value="1"/>
</dbReference>
<dbReference type="InterPro" id="IPR058792">
    <property type="entry name" value="Beta-barrel_RND_2"/>
</dbReference>
<dbReference type="OrthoDB" id="9806939at2"/>
<evidence type="ECO:0000259" key="5">
    <source>
        <dbReference type="Pfam" id="PF25869"/>
    </source>
</evidence>
<comment type="similarity">
    <text evidence="1">Belongs to the membrane fusion protein (MFP) (TC 8.A.1) family.</text>
</comment>
<evidence type="ECO:0000256" key="1">
    <source>
        <dbReference type="ARBA" id="ARBA00009477"/>
    </source>
</evidence>
<feature type="domain" description="CusB-like barrel-sandwich hybrid" evidence="6">
    <location>
        <begin position="125"/>
        <end position="238"/>
    </location>
</feature>
<dbReference type="InterPro" id="IPR042230">
    <property type="entry name" value="CusF_sf"/>
</dbReference>
<evidence type="ECO:0000313" key="9">
    <source>
        <dbReference type="EMBL" id="PQA86336.1"/>
    </source>
</evidence>
<dbReference type="Gene3D" id="2.40.50.320">
    <property type="entry name" value="Copper binding periplasmic protein CusF"/>
    <property type="match status" value="1"/>
</dbReference>
<dbReference type="Pfam" id="PF11604">
    <property type="entry name" value="CusF_Ec"/>
    <property type="match status" value="1"/>
</dbReference>
<keyword evidence="3" id="KW-0472">Membrane</keyword>
<evidence type="ECO:0000256" key="2">
    <source>
        <dbReference type="ARBA" id="ARBA00022448"/>
    </source>
</evidence>
<dbReference type="InterPro" id="IPR006143">
    <property type="entry name" value="RND_pump_MFP"/>
</dbReference>
<protein>
    <submittedName>
        <fullName evidence="9">Efflux transporter periplasmic adaptor subunit</fullName>
    </submittedName>
</protein>
<keyword evidence="3" id="KW-0812">Transmembrane</keyword>
<dbReference type="Pfam" id="PF25975">
    <property type="entry name" value="CzcB_C"/>
    <property type="match status" value="1"/>
</dbReference>
<dbReference type="Pfam" id="PF25919">
    <property type="entry name" value="BSH_CusB"/>
    <property type="match status" value="1"/>
</dbReference>
<dbReference type="RefSeq" id="WP_104831548.1">
    <property type="nucleotide sequence ID" value="NZ_PJCH01000015.1"/>
</dbReference>
<feature type="domain" description="CzcB-like C-terminal circularly permuted SH3-like" evidence="8">
    <location>
        <begin position="327"/>
        <end position="386"/>
    </location>
</feature>
<dbReference type="Pfam" id="PF19335">
    <property type="entry name" value="HMBD"/>
    <property type="match status" value="1"/>
</dbReference>
<keyword evidence="3" id="KW-1133">Transmembrane helix</keyword>
<evidence type="ECO:0000256" key="3">
    <source>
        <dbReference type="SAM" id="Phobius"/>
    </source>
</evidence>
<organism evidence="9 10">
    <name type="scientific">Hyphococcus luteus</name>
    <dbReference type="NCBI Taxonomy" id="2058213"/>
    <lineage>
        <taxon>Bacteria</taxon>
        <taxon>Pseudomonadati</taxon>
        <taxon>Pseudomonadota</taxon>
        <taxon>Alphaproteobacteria</taxon>
        <taxon>Parvularculales</taxon>
        <taxon>Parvularculaceae</taxon>
        <taxon>Hyphococcus</taxon>
    </lineage>
</organism>
<dbReference type="GO" id="GO:0015679">
    <property type="term" value="P:plasma membrane copper ion transport"/>
    <property type="evidence" value="ECO:0007669"/>
    <property type="project" value="TreeGrafter"/>
</dbReference>
<evidence type="ECO:0000259" key="8">
    <source>
        <dbReference type="Pfam" id="PF25975"/>
    </source>
</evidence>
<dbReference type="InterPro" id="IPR021647">
    <property type="entry name" value="CusF_Ec"/>
</dbReference>
<dbReference type="GO" id="GO:0030288">
    <property type="term" value="C:outer membrane-bounded periplasmic space"/>
    <property type="evidence" value="ECO:0007669"/>
    <property type="project" value="TreeGrafter"/>
</dbReference>
<reference evidence="9 10" key="1">
    <citation type="submission" date="2017-12" db="EMBL/GenBank/DDBJ databases">
        <authorList>
            <person name="Hurst M.R.H."/>
        </authorList>
    </citation>
    <scope>NUCLEOTIDE SEQUENCE [LARGE SCALE GENOMIC DNA]</scope>
    <source>
        <strain evidence="9 10">SY-3-19</strain>
    </source>
</reference>
<evidence type="ECO:0000259" key="4">
    <source>
        <dbReference type="Pfam" id="PF19335"/>
    </source>
</evidence>
<dbReference type="GO" id="GO:0022857">
    <property type="term" value="F:transmembrane transporter activity"/>
    <property type="evidence" value="ECO:0007669"/>
    <property type="project" value="InterPro"/>
</dbReference>
<dbReference type="PANTHER" id="PTHR30097:SF15">
    <property type="entry name" value="CATION EFFLUX SYSTEM PROTEIN CUSB"/>
    <property type="match status" value="1"/>
</dbReference>
<dbReference type="InterPro" id="IPR045800">
    <property type="entry name" value="HMBD"/>
</dbReference>
<dbReference type="Gene3D" id="2.40.420.20">
    <property type="match status" value="1"/>
</dbReference>
<dbReference type="Gene3D" id="2.40.50.100">
    <property type="match status" value="1"/>
</dbReference>
<dbReference type="AlphaFoldDB" id="A0A2S7K1H4"/>
<feature type="transmembrane region" description="Helical" evidence="3">
    <location>
        <begin position="6"/>
        <end position="23"/>
    </location>
</feature>
<dbReference type="FunFam" id="2.40.30.170:FF:000010">
    <property type="entry name" value="Efflux RND transporter periplasmic adaptor subunit"/>
    <property type="match status" value="1"/>
</dbReference>
<dbReference type="Pfam" id="PF25954">
    <property type="entry name" value="Beta-barrel_RND_2"/>
    <property type="match status" value="1"/>
</dbReference>
<dbReference type="InterPro" id="IPR051909">
    <property type="entry name" value="MFP_Cation_Efflux"/>
</dbReference>
<proteinExistence type="inferred from homology"/>
<keyword evidence="10" id="KW-1185">Reference proteome</keyword>
<feature type="domain" description="Heavy metal binding" evidence="4">
    <location>
        <begin position="44"/>
        <end position="70"/>
    </location>
</feature>
<dbReference type="PANTHER" id="PTHR30097">
    <property type="entry name" value="CATION EFFLUX SYSTEM PROTEIN CUSB"/>
    <property type="match status" value="1"/>
</dbReference>
<keyword evidence="2" id="KW-0813">Transport</keyword>
<dbReference type="NCBIfam" id="TIGR01730">
    <property type="entry name" value="RND_mfp"/>
    <property type="match status" value="1"/>
</dbReference>
<feature type="domain" description="CusB-like beta-barrel" evidence="7">
    <location>
        <begin position="244"/>
        <end position="319"/>
    </location>
</feature>
<dbReference type="GO" id="GO:0016020">
    <property type="term" value="C:membrane"/>
    <property type="evidence" value="ECO:0007669"/>
    <property type="project" value="InterPro"/>
</dbReference>
<dbReference type="Gene3D" id="2.40.30.170">
    <property type="match status" value="1"/>
</dbReference>
<sequence length="516" mass="56019">MTNLRIIFILLIIVGAAGAFLFLRSSDNETGGEHASGGERKIAYWVAPMDPNYRRDEPGKSPMGMDLIPVYEDGENAGGEPALTIDPAVVNNIGVKTQTVTREELARDIDTVGAIVINEEARSDIHVRAEGWVEKLHVEAVGEKVDAGDVLFEIYAPALVAAQSEFIQALKIGRAPLIAAASERLTALGMNADQIAELKRTQKPMRRVAVKAPQSGVVTMLNAREGMFLKPGDMAMRLADLSDVWIIADVFDTEAAWVTVDDNAVMTLPAFPGESWEGTVDYVYPTAEMMTRTVQVRLRFPNPGDRLRPNMFANVMIGAEPKEDVLTVPQSAVIRSSKGDRVILALGEGRFRPAEIKTGMESGGKVEVLGGLADGERVVVESQFLIDSEASLTPGLLRMASPENEEDAKMDMDGMSMPEMDMPAEGMNQMEADAVSAEGRVVSVDMDANSVTIDHKPVPEIGWPAMVMAFKAPSEIDLMSVKAGEPVRFAFRETETGYELDMIESMPEDGEAGDEQ</sequence>
<dbReference type="GO" id="GO:0060003">
    <property type="term" value="P:copper ion export"/>
    <property type="evidence" value="ECO:0007669"/>
    <property type="project" value="TreeGrafter"/>
</dbReference>
<dbReference type="GO" id="GO:0046914">
    <property type="term" value="F:transition metal ion binding"/>
    <property type="evidence" value="ECO:0007669"/>
    <property type="project" value="TreeGrafter"/>
</dbReference>
<evidence type="ECO:0000259" key="7">
    <source>
        <dbReference type="Pfam" id="PF25954"/>
    </source>
</evidence>
<comment type="caution">
    <text evidence="9">The sequence shown here is derived from an EMBL/GenBank/DDBJ whole genome shotgun (WGS) entry which is preliminary data.</text>
</comment>
<name>A0A2S7K1H4_9PROT</name>
<dbReference type="SUPFAM" id="SSF111369">
    <property type="entry name" value="HlyD-like secretion proteins"/>
    <property type="match status" value="1"/>
</dbReference>
<dbReference type="InterPro" id="IPR058791">
    <property type="entry name" value="3HB_CusB"/>
</dbReference>
<evidence type="ECO:0000313" key="10">
    <source>
        <dbReference type="Proteomes" id="UP000239504"/>
    </source>
</evidence>
<dbReference type="EMBL" id="PJCH01000015">
    <property type="protein sequence ID" value="PQA86336.1"/>
    <property type="molecule type" value="Genomic_DNA"/>
</dbReference>
<evidence type="ECO:0000259" key="6">
    <source>
        <dbReference type="Pfam" id="PF25919"/>
    </source>
</evidence>
<accession>A0A2S7K1H4</accession>